<name>A0ABV6S4C0_9SPHN</name>
<dbReference type="CDD" id="cd01347">
    <property type="entry name" value="ligand_gated_channel"/>
    <property type="match status" value="1"/>
</dbReference>
<dbReference type="Gene3D" id="2.40.170.20">
    <property type="entry name" value="TonB-dependent receptor, beta-barrel domain"/>
    <property type="match status" value="1"/>
</dbReference>
<keyword evidence="8" id="KW-0732">Signal</keyword>
<dbReference type="InterPro" id="IPR000531">
    <property type="entry name" value="Beta-barrel_TonB"/>
</dbReference>
<sequence>MHNNKVRHALFSTAAIVCAVASPVQAAAQTREFAIDAQSAETAITQLGRQGDIQIIAARRLTRDVRTNAVRGEMSVDQALARLLAGTGLAARRTGPASYAVVGSANGNGRAPASPTRAAAVTVPVALAAAPAPAPQPVAAAEPASADPEAPITSEDIIVTGFRGSLIRAQDVKRQSINVVESIMAEDMAKMPDLNLSESIQRLPGVTISREGGEGRNITLRGFSPDFTRTTLNGMEVPASSDGLDSGGFTLNAGRAFDFHVFASELFNRIDVQKTQRASIEEGGIAGTVDLYSAKPFDHPGFHVVASGQGGYNTVSRKIDPRATVMVSDTFADDTIGVLFSAAYSKRTVYQEGFSSVRWTSPFVNGDSWADTDPEVTGTPENCGAADSLDCLWAPRLPRADFFGNDQKRLGLSGSIQARPLDGLKLTFDALYSQLDNDRYSYNSMEWLLTHGPAGNYVGQTPLSFTVAPDGKQLVAAAFDDVTSWYESRHQTSTSKFSQFVLSGEYEASTSLTFDGMIGKARDSADRSELRFYARSVPHYYAYDYTGSRDVAVVDYGDYDPNDPDNYVNALTAANRLNKVVKDNFTAKGNARFQQSRFTALAGLAYSRRMVRYSEAQGALPSFAPQDYMTAFPISHFGDGVVSGGLPTFAVVDFDAIAGSGMFDDGYTANVAAGWKVVEKTTGGYGEVMGDMDIGTMILRLDAGLRYVRTDVESSAVIAGSPVEVKRHYDNLLPSFNAALNVTPQVVARFAYARSMTRPGLASLNIASPVFEYTTRTVSNLGSPDLKPYLSDDFDLGLEWYFSKSGLFAVGLFQKNIIRSLKTSVVEQMVPQEYWAAIYADPRYDASYNADPASVPYTFYKAVNSSDGDKVKGVEVTLNLPFTFLPGVFSNFGIASNYTHVKAHDSTGLSPNSYNFTGYFDTGTMGLRVSVNKRDDYLLSEPGGNGHVQERKYGPTQVDLSAYYNLTERLSFNIQGINITNERERIYGTGDGTQYLVREFSRTGAQWFVGARYQF</sequence>
<keyword evidence="3" id="KW-0406">Ion transport</keyword>
<keyword evidence="11" id="KW-1185">Reference proteome</keyword>
<feature type="domain" description="Secretin/TonB short N-terminal" evidence="9">
    <location>
        <begin position="53"/>
        <end position="104"/>
    </location>
</feature>
<dbReference type="Pfam" id="PF07660">
    <property type="entry name" value="STN"/>
    <property type="match status" value="1"/>
</dbReference>
<gene>
    <name evidence="10" type="ORF">ACFFF8_05710</name>
</gene>
<dbReference type="InterPro" id="IPR036942">
    <property type="entry name" value="Beta-barrel_TonB_sf"/>
</dbReference>
<evidence type="ECO:0000256" key="6">
    <source>
        <dbReference type="ARBA" id="ARBA00023237"/>
    </source>
</evidence>
<evidence type="ECO:0000313" key="11">
    <source>
        <dbReference type="Proteomes" id="UP001589858"/>
    </source>
</evidence>
<dbReference type="InterPro" id="IPR010104">
    <property type="entry name" value="TonB_rcpt_bac"/>
</dbReference>
<evidence type="ECO:0000256" key="5">
    <source>
        <dbReference type="ARBA" id="ARBA00023136"/>
    </source>
</evidence>
<evidence type="ECO:0000256" key="8">
    <source>
        <dbReference type="SAM" id="SignalP"/>
    </source>
</evidence>
<evidence type="ECO:0000259" key="9">
    <source>
        <dbReference type="SMART" id="SM00965"/>
    </source>
</evidence>
<dbReference type="InterPro" id="IPR012910">
    <property type="entry name" value="Plug_dom"/>
</dbReference>
<organism evidence="10 11">
    <name type="scientific">Novosphingobium clariflavum</name>
    <dbReference type="NCBI Taxonomy" id="2029884"/>
    <lineage>
        <taxon>Bacteria</taxon>
        <taxon>Pseudomonadati</taxon>
        <taxon>Pseudomonadota</taxon>
        <taxon>Alphaproteobacteria</taxon>
        <taxon>Sphingomonadales</taxon>
        <taxon>Sphingomonadaceae</taxon>
        <taxon>Novosphingobium</taxon>
    </lineage>
</organism>
<comment type="subcellular location">
    <subcellularLocation>
        <location evidence="1 7">Cell outer membrane</location>
    </subcellularLocation>
</comment>
<dbReference type="Gene3D" id="3.55.50.30">
    <property type="match status" value="1"/>
</dbReference>
<keyword evidence="5 7" id="KW-0472">Membrane</keyword>
<keyword evidence="2" id="KW-0813">Transport</keyword>
<dbReference type="InterPro" id="IPR037066">
    <property type="entry name" value="Plug_dom_sf"/>
</dbReference>
<feature type="signal peptide" evidence="8">
    <location>
        <begin position="1"/>
        <end position="26"/>
    </location>
</feature>
<proteinExistence type="inferred from homology"/>
<dbReference type="PANTHER" id="PTHR40980:SF3">
    <property type="entry name" value="TONB-DEPENDENT RECEPTOR-LIKE BETA-BARREL DOMAIN-CONTAINING PROTEIN"/>
    <property type="match status" value="1"/>
</dbReference>
<keyword evidence="3" id="KW-0410">Iron transport</keyword>
<evidence type="ECO:0000256" key="1">
    <source>
        <dbReference type="ARBA" id="ARBA00004442"/>
    </source>
</evidence>
<feature type="chain" id="PRO_5046476773" evidence="8">
    <location>
        <begin position="27"/>
        <end position="1015"/>
    </location>
</feature>
<dbReference type="Proteomes" id="UP001589858">
    <property type="component" value="Unassembled WGS sequence"/>
</dbReference>
<dbReference type="NCBIfam" id="TIGR01782">
    <property type="entry name" value="TonB-Xanth-Caul"/>
    <property type="match status" value="1"/>
</dbReference>
<evidence type="ECO:0000313" key="10">
    <source>
        <dbReference type="EMBL" id="MFC0684082.1"/>
    </source>
</evidence>
<dbReference type="Pfam" id="PF07715">
    <property type="entry name" value="Plug"/>
    <property type="match status" value="1"/>
</dbReference>
<dbReference type="RefSeq" id="WP_267218304.1">
    <property type="nucleotide sequence ID" value="NZ_JAPCWC010000001.1"/>
</dbReference>
<evidence type="ECO:0000256" key="7">
    <source>
        <dbReference type="RuleBase" id="RU003357"/>
    </source>
</evidence>
<evidence type="ECO:0000256" key="4">
    <source>
        <dbReference type="ARBA" id="ARBA00023004"/>
    </source>
</evidence>
<keyword evidence="6" id="KW-0998">Cell outer membrane</keyword>
<accession>A0ABV6S4C0</accession>
<evidence type="ECO:0000256" key="3">
    <source>
        <dbReference type="ARBA" id="ARBA00022496"/>
    </source>
</evidence>
<dbReference type="Pfam" id="PF00593">
    <property type="entry name" value="TonB_dep_Rec_b-barrel"/>
    <property type="match status" value="1"/>
</dbReference>
<comment type="caution">
    <text evidence="10">The sequence shown here is derived from an EMBL/GenBank/DDBJ whole genome shotgun (WGS) entry which is preliminary data.</text>
</comment>
<dbReference type="SMART" id="SM00965">
    <property type="entry name" value="STN"/>
    <property type="match status" value="1"/>
</dbReference>
<dbReference type="Gene3D" id="2.170.130.10">
    <property type="entry name" value="TonB-dependent receptor, plug domain"/>
    <property type="match status" value="1"/>
</dbReference>
<keyword evidence="7" id="KW-0798">TonB box</keyword>
<reference evidence="10 11" key="1">
    <citation type="submission" date="2024-09" db="EMBL/GenBank/DDBJ databases">
        <authorList>
            <person name="Sun Q."/>
            <person name="Mori K."/>
        </authorList>
    </citation>
    <scope>NUCLEOTIDE SEQUENCE [LARGE SCALE GENOMIC DNA]</scope>
    <source>
        <strain evidence="10 11">CICC 11035S</strain>
    </source>
</reference>
<dbReference type="InterPro" id="IPR011662">
    <property type="entry name" value="Secretin/TonB_short_N"/>
</dbReference>
<comment type="similarity">
    <text evidence="7">Belongs to the TonB-dependent receptor family.</text>
</comment>
<dbReference type="SUPFAM" id="SSF56935">
    <property type="entry name" value="Porins"/>
    <property type="match status" value="1"/>
</dbReference>
<protein>
    <submittedName>
        <fullName evidence="10">TonB-dependent receptor</fullName>
    </submittedName>
</protein>
<evidence type="ECO:0000256" key="2">
    <source>
        <dbReference type="ARBA" id="ARBA00022448"/>
    </source>
</evidence>
<keyword evidence="4" id="KW-0408">Iron</keyword>
<keyword evidence="10" id="KW-0675">Receptor</keyword>
<dbReference type="PANTHER" id="PTHR40980">
    <property type="entry name" value="PLUG DOMAIN-CONTAINING PROTEIN"/>
    <property type="match status" value="1"/>
</dbReference>
<dbReference type="EMBL" id="JBHLTM010000026">
    <property type="protein sequence ID" value="MFC0684082.1"/>
    <property type="molecule type" value="Genomic_DNA"/>
</dbReference>